<dbReference type="PANTHER" id="PTHR38038:SF1">
    <property type="entry name" value="PENICILLIN-BINDING PROTEIN ACTIVATOR LPOA"/>
    <property type="match status" value="1"/>
</dbReference>
<reference evidence="2 3" key="1">
    <citation type="submission" date="2018-11" db="EMBL/GenBank/DDBJ databases">
        <title>Genomic Encyclopedia of Type Strains, Phase IV (KMG-IV): sequencing the most valuable type-strain genomes for metagenomic binning, comparative biology and taxonomic classification.</title>
        <authorList>
            <person name="Goeker M."/>
        </authorList>
    </citation>
    <scope>NUCLEOTIDE SEQUENCE [LARGE SCALE GENOMIC DNA]</scope>
    <source>
        <strain evidence="2 3">DSM 25623</strain>
    </source>
</reference>
<dbReference type="PANTHER" id="PTHR38038">
    <property type="entry name" value="PENICILLIN-BINDING PROTEIN ACTIVATOR LPOA"/>
    <property type="match status" value="1"/>
</dbReference>
<name>A0A3N4W2W2_9GAMM</name>
<keyword evidence="3" id="KW-1185">Reference proteome</keyword>
<dbReference type="GO" id="GO:0009252">
    <property type="term" value="P:peptidoglycan biosynthetic process"/>
    <property type="evidence" value="ECO:0007669"/>
    <property type="project" value="TreeGrafter"/>
</dbReference>
<dbReference type="EMBL" id="RKQN01000002">
    <property type="protein sequence ID" value="RPE79534.1"/>
    <property type="molecule type" value="Genomic_DNA"/>
</dbReference>
<proteinExistence type="predicted"/>
<evidence type="ECO:0000313" key="2">
    <source>
        <dbReference type="EMBL" id="RPE79534.1"/>
    </source>
</evidence>
<dbReference type="Gene3D" id="3.40.50.2300">
    <property type="match status" value="2"/>
</dbReference>
<protein>
    <recommendedName>
        <fullName evidence="4">LppC family lipoprotein</fullName>
    </recommendedName>
</protein>
<evidence type="ECO:0008006" key="4">
    <source>
        <dbReference type="Google" id="ProtNLM"/>
    </source>
</evidence>
<sequence>MSPIPDRRMPRRRAPNPPRRFAVRGVLVALCCAALLGGCASVGGRPGGAPAQASRDPAVGQALAQAAELARAGAALNGRARGENHRQIERLLAGIDDASLAREAAALAAADPLYNHVGQALLRRGLPLPRPFDRSGWRFGAADRPAAESDGYRPPLRLAVLLPLSGGLATAAQPVRDGFLAGYYGERRRRPEVTFYDTAGSSAGALSAYDKAAAEGNDFVLGPLGRDEVVALFARGTLPVPVLALNRDQDPPPPGHAGFSLSPEDEGVAAAEHLLRQGARRVLVIGGGDDTQRRAVASLRARLEERGGAVTDVVGEGVADLAPFANQAGGVDAVYLAVRGPAARALMPRLALAGLAGKPRVATSQLLSGTGKPEEDRVLDGIAFPSETWTAGGGVRGLPAAASVAAQLPTARGAAARLFAFGYDAWLLAAYFEHLATTTDDIAGATGVLRLDGFGNVLRTPAWSTFSGGVAVPLADAARR</sequence>
<evidence type="ECO:0000313" key="3">
    <source>
        <dbReference type="Proteomes" id="UP000269708"/>
    </source>
</evidence>
<dbReference type="SUPFAM" id="SSF53822">
    <property type="entry name" value="Periplasmic binding protein-like I"/>
    <property type="match status" value="1"/>
</dbReference>
<comment type="caution">
    <text evidence="2">The sequence shown here is derived from an EMBL/GenBank/DDBJ whole genome shotgun (WGS) entry which is preliminary data.</text>
</comment>
<dbReference type="GO" id="GO:0031241">
    <property type="term" value="C:periplasmic side of cell outer membrane"/>
    <property type="evidence" value="ECO:0007669"/>
    <property type="project" value="TreeGrafter"/>
</dbReference>
<dbReference type="InterPro" id="IPR028082">
    <property type="entry name" value="Peripla_BP_I"/>
</dbReference>
<dbReference type="Proteomes" id="UP000269708">
    <property type="component" value="Unassembled WGS sequence"/>
</dbReference>
<dbReference type="AlphaFoldDB" id="A0A3N4W2W2"/>
<organism evidence="2 3">
    <name type="scientific">Vulcaniibacterium tengchongense</name>
    <dbReference type="NCBI Taxonomy" id="1273429"/>
    <lineage>
        <taxon>Bacteria</taxon>
        <taxon>Pseudomonadati</taxon>
        <taxon>Pseudomonadota</taxon>
        <taxon>Gammaproteobacteria</taxon>
        <taxon>Lysobacterales</taxon>
        <taxon>Lysobacteraceae</taxon>
        <taxon>Vulcaniibacterium</taxon>
    </lineage>
</organism>
<keyword evidence="1" id="KW-0472">Membrane</keyword>
<dbReference type="RefSeq" id="WP_123769731.1">
    <property type="nucleotide sequence ID" value="NZ_RKQN01000002.1"/>
</dbReference>
<accession>A0A3N4W2W2</accession>
<dbReference type="CDD" id="cd06339">
    <property type="entry name" value="PBP1_YraM_LppC_lipoprotein-like"/>
    <property type="match status" value="1"/>
</dbReference>
<evidence type="ECO:0000256" key="1">
    <source>
        <dbReference type="ARBA" id="ARBA00023136"/>
    </source>
</evidence>
<dbReference type="InterPro" id="IPR007443">
    <property type="entry name" value="LpoA"/>
</dbReference>
<gene>
    <name evidence="2" type="ORF">EDC50_1354</name>
</gene>
<dbReference type="Pfam" id="PF04348">
    <property type="entry name" value="LppC"/>
    <property type="match status" value="1"/>
</dbReference>
<dbReference type="GO" id="GO:0030234">
    <property type="term" value="F:enzyme regulator activity"/>
    <property type="evidence" value="ECO:0007669"/>
    <property type="project" value="TreeGrafter"/>
</dbReference>